<dbReference type="PANTHER" id="PTHR43591">
    <property type="entry name" value="METHYLTRANSFERASE"/>
    <property type="match status" value="1"/>
</dbReference>
<dbReference type="AlphaFoldDB" id="A0A420YA85"/>
<accession>A0A420YA85</accession>
<dbReference type="Pfam" id="PF13649">
    <property type="entry name" value="Methyltransf_25"/>
    <property type="match status" value="1"/>
</dbReference>
<evidence type="ECO:0000259" key="2">
    <source>
        <dbReference type="Pfam" id="PF13649"/>
    </source>
</evidence>
<dbReference type="InterPro" id="IPR029063">
    <property type="entry name" value="SAM-dependent_MTases_sf"/>
</dbReference>
<reference evidence="3 4" key="1">
    <citation type="submission" date="2018-08" db="EMBL/GenBank/DDBJ databases">
        <title>Draft genome of the lignicolous fungus Coniochaeta pulveracea.</title>
        <authorList>
            <person name="Borstlap C.J."/>
            <person name="De Witt R.N."/>
            <person name="Botha A."/>
            <person name="Volschenk H."/>
        </authorList>
    </citation>
    <scope>NUCLEOTIDE SEQUENCE [LARGE SCALE GENOMIC DNA]</scope>
    <source>
        <strain evidence="3 4">CAB683</strain>
    </source>
</reference>
<gene>
    <name evidence="3" type="ORF">DL546_007441</name>
</gene>
<dbReference type="CDD" id="cd02440">
    <property type="entry name" value="AdoMet_MTases"/>
    <property type="match status" value="1"/>
</dbReference>
<proteinExistence type="inferred from homology"/>
<comment type="similarity">
    <text evidence="1">Belongs to the methyltransferase superfamily. LaeA methyltransferase family.</text>
</comment>
<dbReference type="InterPro" id="IPR041698">
    <property type="entry name" value="Methyltransf_25"/>
</dbReference>
<dbReference type="STRING" id="177199.A0A420YA85"/>
<dbReference type="Gene3D" id="3.40.50.150">
    <property type="entry name" value="Vaccinia Virus protein VP39"/>
    <property type="match status" value="1"/>
</dbReference>
<organism evidence="3 4">
    <name type="scientific">Coniochaeta pulveracea</name>
    <dbReference type="NCBI Taxonomy" id="177199"/>
    <lineage>
        <taxon>Eukaryota</taxon>
        <taxon>Fungi</taxon>
        <taxon>Dikarya</taxon>
        <taxon>Ascomycota</taxon>
        <taxon>Pezizomycotina</taxon>
        <taxon>Sordariomycetes</taxon>
        <taxon>Sordariomycetidae</taxon>
        <taxon>Coniochaetales</taxon>
        <taxon>Coniochaetaceae</taxon>
        <taxon>Coniochaeta</taxon>
    </lineage>
</organism>
<dbReference type="PANTHER" id="PTHR43591:SF24">
    <property type="entry name" value="2-METHOXY-6-POLYPRENYL-1,4-BENZOQUINOL METHYLASE, MITOCHONDRIAL"/>
    <property type="match status" value="1"/>
</dbReference>
<evidence type="ECO:0000256" key="1">
    <source>
        <dbReference type="ARBA" id="ARBA00038158"/>
    </source>
</evidence>
<protein>
    <recommendedName>
        <fullName evidence="2">Methyltransferase domain-containing protein</fullName>
    </recommendedName>
</protein>
<comment type="caution">
    <text evidence="3">The sequence shown here is derived from an EMBL/GenBank/DDBJ whole genome shotgun (WGS) entry which is preliminary data.</text>
</comment>
<name>A0A420YA85_9PEZI</name>
<evidence type="ECO:0000313" key="4">
    <source>
        <dbReference type="Proteomes" id="UP000275385"/>
    </source>
</evidence>
<sequence>MSGETNYTQGYSKATLATHASRTVDSDAAFTLPFLQPTDKILDVGCGPGTITVGFAAHVPQGSVTGLDMSPDVLEQAKSRDNLPPNVSFIQGDLLKGLDIEDGKYDVVFNSQLFPHLNSKETRVAALREMRRVLRLGGILASRDAAELHFYPRKYNLDHLWAGNMARGLGALLPGGEMPGLFREVGFESQKVRVGAGTTVYSGRESRRWFVDACLGRLQDGEPFRESWRRVGISDGEVEECKEALKAWAEDEDAWYVALQAEVLGWK</sequence>
<dbReference type="Proteomes" id="UP000275385">
    <property type="component" value="Unassembled WGS sequence"/>
</dbReference>
<dbReference type="OrthoDB" id="10017101at2759"/>
<dbReference type="GO" id="GO:0008168">
    <property type="term" value="F:methyltransferase activity"/>
    <property type="evidence" value="ECO:0007669"/>
    <property type="project" value="TreeGrafter"/>
</dbReference>
<evidence type="ECO:0000313" key="3">
    <source>
        <dbReference type="EMBL" id="RKU44791.1"/>
    </source>
</evidence>
<dbReference type="SUPFAM" id="SSF53335">
    <property type="entry name" value="S-adenosyl-L-methionine-dependent methyltransferases"/>
    <property type="match status" value="1"/>
</dbReference>
<dbReference type="EMBL" id="QVQW01000027">
    <property type="protein sequence ID" value="RKU44791.1"/>
    <property type="molecule type" value="Genomic_DNA"/>
</dbReference>
<feature type="domain" description="Methyltransferase" evidence="2">
    <location>
        <begin position="41"/>
        <end position="138"/>
    </location>
</feature>
<keyword evidence="4" id="KW-1185">Reference proteome</keyword>